<name>A0ABU6TS37_9FABA</name>
<protein>
    <submittedName>
        <fullName evidence="1">Uncharacterized protein</fullName>
    </submittedName>
</protein>
<organism evidence="1 2">
    <name type="scientific">Stylosanthes scabra</name>
    <dbReference type="NCBI Taxonomy" id="79078"/>
    <lineage>
        <taxon>Eukaryota</taxon>
        <taxon>Viridiplantae</taxon>
        <taxon>Streptophyta</taxon>
        <taxon>Embryophyta</taxon>
        <taxon>Tracheophyta</taxon>
        <taxon>Spermatophyta</taxon>
        <taxon>Magnoliopsida</taxon>
        <taxon>eudicotyledons</taxon>
        <taxon>Gunneridae</taxon>
        <taxon>Pentapetalae</taxon>
        <taxon>rosids</taxon>
        <taxon>fabids</taxon>
        <taxon>Fabales</taxon>
        <taxon>Fabaceae</taxon>
        <taxon>Papilionoideae</taxon>
        <taxon>50 kb inversion clade</taxon>
        <taxon>dalbergioids sensu lato</taxon>
        <taxon>Dalbergieae</taxon>
        <taxon>Pterocarpus clade</taxon>
        <taxon>Stylosanthes</taxon>
    </lineage>
</organism>
<gene>
    <name evidence="1" type="ORF">PIB30_084637</name>
</gene>
<evidence type="ECO:0000313" key="2">
    <source>
        <dbReference type="Proteomes" id="UP001341840"/>
    </source>
</evidence>
<dbReference type="EMBL" id="JASCZI010092000">
    <property type="protein sequence ID" value="MED6151671.1"/>
    <property type="molecule type" value="Genomic_DNA"/>
</dbReference>
<accession>A0ABU6TS37</accession>
<comment type="caution">
    <text evidence="1">The sequence shown here is derived from an EMBL/GenBank/DDBJ whole genome shotgun (WGS) entry which is preliminary data.</text>
</comment>
<feature type="non-terminal residue" evidence="1">
    <location>
        <position position="1"/>
    </location>
</feature>
<keyword evidence="2" id="KW-1185">Reference proteome</keyword>
<reference evidence="1 2" key="1">
    <citation type="journal article" date="2023" name="Plants (Basel)">
        <title>Bridging the Gap: Combining Genomics and Transcriptomics Approaches to Understand Stylosanthes scabra, an Orphan Legume from the Brazilian Caatinga.</title>
        <authorList>
            <person name="Ferreira-Neto J.R.C."/>
            <person name="da Silva M.D."/>
            <person name="Binneck E."/>
            <person name="de Melo N.F."/>
            <person name="da Silva R.H."/>
            <person name="de Melo A.L.T.M."/>
            <person name="Pandolfi V."/>
            <person name="Bustamante F.O."/>
            <person name="Brasileiro-Vidal A.C."/>
            <person name="Benko-Iseppon A.M."/>
        </authorList>
    </citation>
    <scope>NUCLEOTIDE SEQUENCE [LARGE SCALE GENOMIC DNA]</scope>
    <source>
        <tissue evidence="1">Leaves</tissue>
    </source>
</reference>
<dbReference type="Proteomes" id="UP001341840">
    <property type="component" value="Unassembled WGS sequence"/>
</dbReference>
<sequence>ASERYSNCKHRLFSTYEDAVKYMERTDIEVDAGAEEVPLMVQPIATFGINGMGRVEGGEMPAVAAAHDTGGASICSWQIRPWSELTRSMNNLLEPAPTLCHLGHPLQQYNVTPPLHD</sequence>
<proteinExistence type="predicted"/>
<evidence type="ECO:0000313" key="1">
    <source>
        <dbReference type="EMBL" id="MED6151671.1"/>
    </source>
</evidence>